<gene>
    <name evidence="1" type="ORF">L1049_009540</name>
</gene>
<comment type="caution">
    <text evidence="1">The sequence shown here is derived from an EMBL/GenBank/DDBJ whole genome shotgun (WGS) entry which is preliminary data.</text>
</comment>
<accession>A0AAP0R679</accession>
<dbReference type="EMBL" id="JBBPBK010000016">
    <property type="protein sequence ID" value="KAK9267121.1"/>
    <property type="molecule type" value="Genomic_DNA"/>
</dbReference>
<keyword evidence="2" id="KW-1185">Reference proteome</keyword>
<protein>
    <submittedName>
        <fullName evidence="1">Uncharacterized protein</fullName>
    </submittedName>
</protein>
<dbReference type="AlphaFoldDB" id="A0AAP0R679"/>
<organism evidence="1 2">
    <name type="scientific">Liquidambar formosana</name>
    <name type="common">Formosan gum</name>
    <dbReference type="NCBI Taxonomy" id="63359"/>
    <lineage>
        <taxon>Eukaryota</taxon>
        <taxon>Viridiplantae</taxon>
        <taxon>Streptophyta</taxon>
        <taxon>Embryophyta</taxon>
        <taxon>Tracheophyta</taxon>
        <taxon>Spermatophyta</taxon>
        <taxon>Magnoliopsida</taxon>
        <taxon>eudicotyledons</taxon>
        <taxon>Gunneridae</taxon>
        <taxon>Pentapetalae</taxon>
        <taxon>Saxifragales</taxon>
        <taxon>Altingiaceae</taxon>
        <taxon>Liquidambar</taxon>
    </lineage>
</organism>
<sequence length="160" mass="18053">MAATTEKISSSLLCWLSDVVDSIMLLPWNRLSRDFVTLKDSKFVKNLAFVTVGIRAIVMMVGGSAPEHSKELVTRIENYIGNPPTYSDRPPFVQMERTVEEDMEQYCKAANIPDEEMDTITHVYLTGEVIRPANFLWDIGSTFNVTNIHFTAAFMGLHCT</sequence>
<name>A0AAP0R679_LIQFO</name>
<evidence type="ECO:0000313" key="2">
    <source>
        <dbReference type="Proteomes" id="UP001415857"/>
    </source>
</evidence>
<proteinExistence type="predicted"/>
<evidence type="ECO:0000313" key="1">
    <source>
        <dbReference type="EMBL" id="KAK9267121.1"/>
    </source>
</evidence>
<dbReference type="Proteomes" id="UP001415857">
    <property type="component" value="Unassembled WGS sequence"/>
</dbReference>
<reference evidence="1 2" key="1">
    <citation type="journal article" date="2024" name="Plant J.">
        <title>Genome sequences and population genomics reveal climatic adaptation and genomic divergence between two closely related sweetgum species.</title>
        <authorList>
            <person name="Xu W.Q."/>
            <person name="Ren C.Q."/>
            <person name="Zhang X.Y."/>
            <person name="Comes H.P."/>
            <person name="Liu X.H."/>
            <person name="Li Y.G."/>
            <person name="Kettle C.J."/>
            <person name="Jalonen R."/>
            <person name="Gaisberger H."/>
            <person name="Ma Y.Z."/>
            <person name="Qiu Y.X."/>
        </authorList>
    </citation>
    <scope>NUCLEOTIDE SEQUENCE [LARGE SCALE GENOMIC DNA]</scope>
    <source>
        <strain evidence="1">Hangzhou</strain>
    </source>
</reference>